<keyword evidence="2" id="KW-0808">Transferase</keyword>
<dbReference type="Pfam" id="PF01075">
    <property type="entry name" value="Glyco_transf_9"/>
    <property type="match status" value="1"/>
</dbReference>
<dbReference type="GO" id="GO:0005829">
    <property type="term" value="C:cytosol"/>
    <property type="evidence" value="ECO:0007669"/>
    <property type="project" value="TreeGrafter"/>
</dbReference>
<dbReference type="GO" id="GO:0008713">
    <property type="term" value="F:ADP-heptose-lipopolysaccharide heptosyltransferase activity"/>
    <property type="evidence" value="ECO:0007669"/>
    <property type="project" value="TreeGrafter"/>
</dbReference>
<dbReference type="InterPro" id="IPR030929">
    <property type="entry name" value="Aah/TibC-like"/>
</dbReference>
<evidence type="ECO:0000259" key="4">
    <source>
        <dbReference type="Pfam" id="PF21129"/>
    </source>
</evidence>
<gene>
    <name evidence="5" type="ORF">LMG29739_05191</name>
</gene>
<dbReference type="Gene3D" id="3.40.50.2000">
    <property type="entry name" value="Glycogen Phosphorylase B"/>
    <property type="match status" value="1"/>
</dbReference>
<sequence length="522" mass="55906">MSQAGTQARAAVGSAGATTQAVGGDAAARASVTKAPAGSAAGSAPGAAVMSVTGAADASLTGAADASAASTTGTSPASTAAASLANETDASVTATADANVTHAAAASPTNTADTNPTSPAASSGSGQNGQAVQSPPSVPTQEGPAGIRFDFNDGCRVMLPQGDGDWRVLLRDTATANPLFETQISAGVVASSKKYYVPFEIEVWSQGKEVFRHRLDLSGRNVLVHLPVGTLGDTLGWFPYVAKFERQHRCKLTCVMAEPLIPLFTHAYPSITLATPDAVDANDFYATYNIGLFFTDDANVRQPCDFRLVGLHRTAAYILGVDPREERPEIVLPDSSRPIPEPYVCIAAQSTTQCKYWNNPSGWREIVQFLKQAGYRVICIDQKATHGSGVVWNHIPYGSEDFTGERPLAERARWLKHAAFFVGLSSGLSWLAWTMRTPVVMISGFTHPTNEFDTPYRVINYHTCNSCWNDVRVQFDHHDFLWCPRHANTPRQFECTRLITAEQVISTIRRIPAFGAQPEAAV</sequence>
<reference evidence="5 6" key="1">
    <citation type="submission" date="2020-04" db="EMBL/GenBank/DDBJ databases">
        <authorList>
            <person name="De Canck E."/>
        </authorList>
    </citation>
    <scope>NUCLEOTIDE SEQUENCE [LARGE SCALE GENOMIC DNA]</scope>
    <source>
        <strain evidence="5 6">LMG 29739</strain>
    </source>
</reference>
<accession>A0A6J5EPY5</accession>
<evidence type="ECO:0000313" key="5">
    <source>
        <dbReference type="EMBL" id="CAB3767924.1"/>
    </source>
</evidence>
<dbReference type="EMBL" id="CADIKF010000054">
    <property type="protein sequence ID" value="CAB3767924.1"/>
    <property type="molecule type" value="Genomic_DNA"/>
</dbReference>
<dbReference type="InterPro" id="IPR002201">
    <property type="entry name" value="Glyco_trans_9"/>
</dbReference>
<feature type="domain" description="Autotransproter heptosyltransferase TibC/BAHTCr-like N-terminal" evidence="4">
    <location>
        <begin position="143"/>
        <end position="207"/>
    </location>
</feature>
<dbReference type="NCBIfam" id="TIGR04414">
    <property type="entry name" value="hepto_Aah_TibC"/>
    <property type="match status" value="1"/>
</dbReference>
<keyword evidence="6" id="KW-1185">Reference proteome</keyword>
<dbReference type="SUPFAM" id="SSF53756">
    <property type="entry name" value="UDP-Glycosyltransferase/glycogen phosphorylase"/>
    <property type="match status" value="1"/>
</dbReference>
<evidence type="ECO:0000256" key="1">
    <source>
        <dbReference type="ARBA" id="ARBA00022676"/>
    </source>
</evidence>
<dbReference type="Proteomes" id="UP000494329">
    <property type="component" value="Unassembled WGS sequence"/>
</dbReference>
<dbReference type="InterPro" id="IPR051199">
    <property type="entry name" value="LPS_LOS_Heptosyltrfase"/>
</dbReference>
<dbReference type="InterPro" id="IPR049327">
    <property type="entry name" value="TibC/BAHTCr-like_N"/>
</dbReference>
<feature type="region of interest" description="Disordered" evidence="3">
    <location>
        <begin position="105"/>
        <end position="146"/>
    </location>
</feature>
<dbReference type="PANTHER" id="PTHR30160">
    <property type="entry name" value="TETRAACYLDISACCHARIDE 4'-KINASE-RELATED"/>
    <property type="match status" value="1"/>
</dbReference>
<organism evidence="5 6">
    <name type="scientific">Paraburkholderia solisilvae</name>
    <dbReference type="NCBI Taxonomy" id="624376"/>
    <lineage>
        <taxon>Bacteria</taxon>
        <taxon>Pseudomonadati</taxon>
        <taxon>Pseudomonadota</taxon>
        <taxon>Betaproteobacteria</taxon>
        <taxon>Burkholderiales</taxon>
        <taxon>Burkholderiaceae</taxon>
        <taxon>Paraburkholderia</taxon>
    </lineage>
</organism>
<feature type="region of interest" description="Disordered" evidence="3">
    <location>
        <begin position="1"/>
        <end position="45"/>
    </location>
</feature>
<feature type="compositionally biased region" description="Low complexity" evidence="3">
    <location>
        <begin position="35"/>
        <end position="45"/>
    </location>
</feature>
<dbReference type="AlphaFoldDB" id="A0A6J5EPY5"/>
<feature type="compositionally biased region" description="Polar residues" evidence="3">
    <location>
        <begin position="107"/>
        <end position="135"/>
    </location>
</feature>
<evidence type="ECO:0000256" key="2">
    <source>
        <dbReference type="ARBA" id="ARBA00022679"/>
    </source>
</evidence>
<evidence type="ECO:0000313" key="6">
    <source>
        <dbReference type="Proteomes" id="UP000494329"/>
    </source>
</evidence>
<dbReference type="GO" id="GO:0009244">
    <property type="term" value="P:lipopolysaccharide core region biosynthetic process"/>
    <property type="evidence" value="ECO:0007669"/>
    <property type="project" value="TreeGrafter"/>
</dbReference>
<proteinExistence type="predicted"/>
<evidence type="ECO:0000256" key="3">
    <source>
        <dbReference type="SAM" id="MobiDB-lite"/>
    </source>
</evidence>
<dbReference type="Pfam" id="PF21129">
    <property type="entry name" value="TibC_1st"/>
    <property type="match status" value="1"/>
</dbReference>
<keyword evidence="1" id="KW-0328">Glycosyltransferase</keyword>
<protein>
    <recommendedName>
        <fullName evidence="4">Autotransproter heptosyltransferase TibC/BAHTCr-like N-terminal domain-containing protein</fullName>
    </recommendedName>
</protein>
<name>A0A6J5EPY5_9BURK</name>